<feature type="transmembrane region" description="Helical" evidence="1">
    <location>
        <begin position="135"/>
        <end position="155"/>
    </location>
</feature>
<accession>A0ABY5IQ09</accession>
<organism evidence="2 3">
    <name type="scientific">Flavobacterium cerinum</name>
    <dbReference type="NCBI Taxonomy" id="2502784"/>
    <lineage>
        <taxon>Bacteria</taxon>
        <taxon>Pseudomonadati</taxon>
        <taxon>Bacteroidota</taxon>
        <taxon>Flavobacteriia</taxon>
        <taxon>Flavobacteriales</taxon>
        <taxon>Flavobacteriaceae</taxon>
        <taxon>Flavobacterium</taxon>
    </lineage>
</organism>
<feature type="transmembrane region" description="Helical" evidence="1">
    <location>
        <begin position="161"/>
        <end position="182"/>
    </location>
</feature>
<keyword evidence="1" id="KW-0812">Transmembrane</keyword>
<dbReference type="InterPro" id="IPR010380">
    <property type="entry name" value="DUF975"/>
</dbReference>
<evidence type="ECO:0000256" key="1">
    <source>
        <dbReference type="SAM" id="Phobius"/>
    </source>
</evidence>
<reference evidence="2" key="1">
    <citation type="submission" date="2022-07" db="EMBL/GenBank/DDBJ databases">
        <title>Isolation, identification, and degradation of a PFOSA degrading strain from sewage treatment plant.</title>
        <authorList>
            <person name="Zhang L."/>
            <person name="Huo Y."/>
        </authorList>
    </citation>
    <scope>NUCLEOTIDE SEQUENCE</scope>
    <source>
        <strain evidence="2">C1</strain>
    </source>
</reference>
<evidence type="ECO:0000313" key="2">
    <source>
        <dbReference type="EMBL" id="UUC44890.1"/>
    </source>
</evidence>
<feature type="transmembrane region" description="Helical" evidence="1">
    <location>
        <begin position="35"/>
        <end position="63"/>
    </location>
</feature>
<evidence type="ECO:0008006" key="4">
    <source>
        <dbReference type="Google" id="ProtNLM"/>
    </source>
</evidence>
<keyword evidence="1" id="KW-0472">Membrane</keyword>
<dbReference type="PANTHER" id="PTHR40076:SF1">
    <property type="entry name" value="MEMBRANE PROTEIN"/>
    <property type="match status" value="1"/>
</dbReference>
<feature type="transmembrane region" description="Helical" evidence="1">
    <location>
        <begin position="203"/>
        <end position="235"/>
    </location>
</feature>
<keyword evidence="1" id="KW-1133">Transmembrane helix</keyword>
<name>A0ABY5IQ09_9FLAO</name>
<keyword evidence="3" id="KW-1185">Reference proteome</keyword>
<gene>
    <name evidence="2" type="ORF">NOX80_14820</name>
</gene>
<sequence>MQQNIKKRLEEIHQRGLDLETGALIDQSFDTYKKIILMAGIAFLIIVTIVSVILIGGIAVFYGLERYVADFSQLEQSDLSPNFIIVSALVNTVIGAITAPFSAGIIKMSHNADNNREFSVSTAFEYYKSAKFGPIFIASLIIALTSASIGTLLQLLNMNFVGTFVGLIISFLTCLTLPLIILGNLSVKDAIVNSISVVNKAPLTILLALIVAFIGAISGIIAFCLGVLFTLPYIYCMHYTIYKNIFGSEESEIDEIGKYKSF</sequence>
<protein>
    <recommendedName>
        <fullName evidence="4">Beta-carotene 15,15'-monooxygenase</fullName>
    </recommendedName>
</protein>
<dbReference type="PANTHER" id="PTHR40076">
    <property type="entry name" value="MEMBRANE PROTEIN-RELATED"/>
    <property type="match status" value="1"/>
</dbReference>
<dbReference type="RefSeq" id="WP_256550575.1">
    <property type="nucleotide sequence ID" value="NZ_CP101751.1"/>
</dbReference>
<evidence type="ECO:0000313" key="3">
    <source>
        <dbReference type="Proteomes" id="UP001059844"/>
    </source>
</evidence>
<proteinExistence type="predicted"/>
<feature type="transmembrane region" description="Helical" evidence="1">
    <location>
        <begin position="83"/>
        <end position="106"/>
    </location>
</feature>
<dbReference type="Proteomes" id="UP001059844">
    <property type="component" value="Chromosome"/>
</dbReference>
<dbReference type="EMBL" id="CP101751">
    <property type="protein sequence ID" value="UUC44890.1"/>
    <property type="molecule type" value="Genomic_DNA"/>
</dbReference>